<dbReference type="InterPro" id="IPR029058">
    <property type="entry name" value="AB_hydrolase_fold"/>
</dbReference>
<evidence type="ECO:0000313" key="1">
    <source>
        <dbReference type="EMBL" id="ERL09457.1"/>
    </source>
</evidence>
<dbReference type="Gene3D" id="3.40.50.1820">
    <property type="entry name" value="alpha/beta hydrolase"/>
    <property type="match status" value="1"/>
</dbReference>
<accession>U2V265</accession>
<evidence type="ECO:0000313" key="2">
    <source>
        <dbReference type="Proteomes" id="UP000016638"/>
    </source>
</evidence>
<dbReference type="STRING" id="1125712.HMPREF1316_1618"/>
<proteinExistence type="predicted"/>
<name>U2V265_9ACTN</name>
<keyword evidence="2" id="KW-1185">Reference proteome</keyword>
<dbReference type="Proteomes" id="UP000016638">
    <property type="component" value="Unassembled WGS sequence"/>
</dbReference>
<dbReference type="SUPFAM" id="SSF53474">
    <property type="entry name" value="alpha/beta-Hydrolases"/>
    <property type="match status" value="1"/>
</dbReference>
<dbReference type="EMBL" id="AWEZ01000029">
    <property type="protein sequence ID" value="ERL09457.1"/>
    <property type="molecule type" value="Genomic_DNA"/>
</dbReference>
<dbReference type="AlphaFoldDB" id="U2V265"/>
<sequence>MALGPDELAQLNMLIYQPGFIQAYESVCREQRIERPTLGQVLDKMAADASNGGQHDAWTSDEQYRNLIECLRNGEAANMTVADVTQPGTEMGGARQTSRHMTLTDEDGNMYVVFEGTEGGEGEWADNFYGLTETDTESQEAAAAYVAEMLRRYNPTGKVVVSGHSKGGNSAMYVAIVNPRVDDAYSFDGQGFGPGFLGEHAEDIARNRHKIHAYNYCGDFVSALLYVIAGDVHFVFGASPPDRIDSLWDLITKLHGFASSHAPSRLFSDDESFTMRDGARPTGYWHAINQLTIWIANNVPRGMQHRLVEFLGQLMAPNADTAALMAQNPRLMGALACVLASCPATADALADAGPIASIIAKLVKGTIDAAQFAQMLGELLGVEITPEWVDEFLEGYEDMQKDIQDGVRAKEASKIKQVEVRDWSDERMEELLAIVAEVDAEPWWDFSR</sequence>
<comment type="caution">
    <text evidence="1">The sequence shown here is derived from an EMBL/GenBank/DDBJ whole genome shotgun (WGS) entry which is preliminary data.</text>
</comment>
<organism evidence="1 2">
    <name type="scientific">Olsenella profusa F0195</name>
    <dbReference type="NCBI Taxonomy" id="1125712"/>
    <lineage>
        <taxon>Bacteria</taxon>
        <taxon>Bacillati</taxon>
        <taxon>Actinomycetota</taxon>
        <taxon>Coriobacteriia</taxon>
        <taxon>Coriobacteriales</taxon>
        <taxon>Atopobiaceae</taxon>
        <taxon>Olsenella</taxon>
    </lineage>
</organism>
<protein>
    <submittedName>
        <fullName evidence="1">PF11187 domain protein</fullName>
    </submittedName>
</protein>
<gene>
    <name evidence="1" type="ORF">HMPREF1316_1618</name>
</gene>
<dbReference type="Pfam" id="PF11187">
    <property type="entry name" value="Mbeg1-like"/>
    <property type="match status" value="1"/>
</dbReference>
<dbReference type="OrthoDB" id="9769481at2"/>
<dbReference type="eggNOG" id="COG1073">
    <property type="taxonomic scope" value="Bacteria"/>
</dbReference>
<dbReference type="PATRIC" id="fig|1125712.3.peg.719"/>
<dbReference type="InterPro" id="IPR024499">
    <property type="entry name" value="Mbeg1-like"/>
</dbReference>
<reference evidence="1 2" key="1">
    <citation type="submission" date="2013-08" db="EMBL/GenBank/DDBJ databases">
        <authorList>
            <person name="Durkin A.S."/>
            <person name="Haft D.R."/>
            <person name="McCorrison J."/>
            <person name="Torralba M."/>
            <person name="Gillis M."/>
            <person name="Haft D.H."/>
            <person name="Methe B."/>
            <person name="Sutton G."/>
            <person name="Nelson K.E."/>
        </authorList>
    </citation>
    <scope>NUCLEOTIDE SEQUENCE [LARGE SCALE GENOMIC DNA]</scope>
    <source>
        <strain evidence="1 2">F0195</strain>
    </source>
</reference>